<dbReference type="Proteomes" id="UP001519460">
    <property type="component" value="Unassembled WGS sequence"/>
</dbReference>
<evidence type="ECO:0000256" key="5">
    <source>
        <dbReference type="ARBA" id="ARBA00022692"/>
    </source>
</evidence>
<dbReference type="InterPro" id="IPR018212">
    <property type="entry name" value="Na/solute_symporter_CS"/>
</dbReference>
<keyword evidence="4" id="KW-1003">Cell membrane</keyword>
<evidence type="ECO:0008006" key="18">
    <source>
        <dbReference type="Google" id="ProtNLM"/>
    </source>
</evidence>
<keyword evidence="6 15" id="KW-1133">Transmembrane helix</keyword>
<dbReference type="InterPro" id="IPR001734">
    <property type="entry name" value="Na/solute_symporter"/>
</dbReference>
<dbReference type="GO" id="GO:0005886">
    <property type="term" value="C:plasma membrane"/>
    <property type="evidence" value="ECO:0007669"/>
    <property type="project" value="UniProtKB-SubCell"/>
</dbReference>
<evidence type="ECO:0000313" key="17">
    <source>
        <dbReference type="Proteomes" id="UP001519460"/>
    </source>
</evidence>
<keyword evidence="9 15" id="KW-0472">Membrane</keyword>
<dbReference type="CDD" id="cd11492">
    <property type="entry name" value="SLC5sbd_NIS-SMVT"/>
    <property type="match status" value="1"/>
</dbReference>
<feature type="region of interest" description="Disordered" evidence="14">
    <location>
        <begin position="504"/>
        <end position="525"/>
    </location>
</feature>
<accession>A0ABD0KLI5</accession>
<keyword evidence="17" id="KW-1185">Reference proteome</keyword>
<feature type="transmembrane region" description="Helical" evidence="15">
    <location>
        <begin position="238"/>
        <end position="258"/>
    </location>
</feature>
<dbReference type="PROSITE" id="PS00456">
    <property type="entry name" value="NA_SOLUT_SYMP_1"/>
    <property type="match status" value="1"/>
</dbReference>
<keyword evidence="5 15" id="KW-0812">Transmembrane</keyword>
<dbReference type="PROSITE" id="PS50283">
    <property type="entry name" value="NA_SOLUT_SYMP_3"/>
    <property type="match status" value="1"/>
</dbReference>
<protein>
    <recommendedName>
        <fullName evidence="18">Sodium-dependent multivitamin transporter</fullName>
    </recommendedName>
</protein>
<gene>
    <name evidence="16" type="ORF">BaRGS_00020684</name>
</gene>
<keyword evidence="8" id="KW-0406">Ion transport</keyword>
<evidence type="ECO:0000256" key="8">
    <source>
        <dbReference type="ARBA" id="ARBA00023065"/>
    </source>
</evidence>
<evidence type="ECO:0000256" key="1">
    <source>
        <dbReference type="ARBA" id="ARBA00004651"/>
    </source>
</evidence>
<keyword evidence="3" id="KW-0813">Transport</keyword>
<comment type="catalytic activity">
    <reaction evidence="12">
        <text>iodide(out) + 2 Na(+)(out) = iodide(in) + 2 Na(+)(in)</text>
        <dbReference type="Rhea" id="RHEA:71207"/>
        <dbReference type="ChEBI" id="CHEBI:16382"/>
        <dbReference type="ChEBI" id="CHEBI:29101"/>
    </reaction>
</comment>
<evidence type="ECO:0000256" key="13">
    <source>
        <dbReference type="RuleBase" id="RU362091"/>
    </source>
</evidence>
<evidence type="ECO:0000313" key="16">
    <source>
        <dbReference type="EMBL" id="KAK7488093.1"/>
    </source>
</evidence>
<sequence>MAATFTVLDYCLFIAVLLISALIGVFYMIRERRQAREATAEDILMGGREMGIFPVAMSLLASYMSAITVLGIPTEIYAYGTGYWLVAASGLLTFPATCFVFLPFFHNMKLDSAYQYLELRFNRATRCMASLLFVLEMLFYMAVVLYAPALALNEVTGLSLWGSILAVGAVVTFYTSMGGLPAVLWTDTFQTFVVVLGLIGIIVTGSQQQGGLSAVWEAAKEGGRINFFNFDPSPFSRVTVWGAVIGSFIGQLTIYGASPTMLQRYMAIRDVRNSQRDQILPYFVMENLGSFPGAPGLFVSCIFAAALSSVSSVLNALSITVLEDLVKPWMDSRGSHLSPRGEANLAKILGVCGGLAVIALAFLASVLGHTVLEIMITARGIGGGQLLGLFLLGMFFPCVNSAGAVAGFVVSSICTFWVAIGAIVLRVPQPTLPFSTAGCLAPSYSLLGDDNFNLITDLRFEENIVSGFNQIYTLSFLWYPTLAVIVSLVVGILKVRGPGDFLSDTGTDDDDEAGNDGNGDEAADTDPIVVARGKKKFEGFVKDTRVCFEPSFNTKPHEHEAFYH</sequence>
<dbReference type="InterPro" id="IPR038377">
    <property type="entry name" value="Na/Glc_symporter_sf"/>
</dbReference>
<dbReference type="EMBL" id="JACVVK020000155">
    <property type="protein sequence ID" value="KAK7488093.1"/>
    <property type="molecule type" value="Genomic_DNA"/>
</dbReference>
<organism evidence="16 17">
    <name type="scientific">Batillaria attramentaria</name>
    <dbReference type="NCBI Taxonomy" id="370345"/>
    <lineage>
        <taxon>Eukaryota</taxon>
        <taxon>Metazoa</taxon>
        <taxon>Spiralia</taxon>
        <taxon>Lophotrochozoa</taxon>
        <taxon>Mollusca</taxon>
        <taxon>Gastropoda</taxon>
        <taxon>Caenogastropoda</taxon>
        <taxon>Sorbeoconcha</taxon>
        <taxon>Cerithioidea</taxon>
        <taxon>Batillariidae</taxon>
        <taxon>Batillaria</taxon>
    </lineage>
</organism>
<dbReference type="PANTHER" id="PTHR42985:SF40">
    <property type="entry name" value="LD47995P-RELATED"/>
    <property type="match status" value="1"/>
</dbReference>
<feature type="transmembrane region" description="Helical" evidence="15">
    <location>
        <begin position="345"/>
        <end position="368"/>
    </location>
</feature>
<evidence type="ECO:0000256" key="9">
    <source>
        <dbReference type="ARBA" id="ARBA00023136"/>
    </source>
</evidence>
<evidence type="ECO:0000256" key="3">
    <source>
        <dbReference type="ARBA" id="ARBA00022448"/>
    </source>
</evidence>
<feature type="transmembrane region" description="Helical" evidence="15">
    <location>
        <begin position="12"/>
        <end position="29"/>
    </location>
</feature>
<proteinExistence type="inferred from homology"/>
<evidence type="ECO:0000256" key="15">
    <source>
        <dbReference type="SAM" id="Phobius"/>
    </source>
</evidence>
<dbReference type="PANTHER" id="PTHR42985">
    <property type="entry name" value="SODIUM-COUPLED MONOCARBOXYLATE TRANSPORTER"/>
    <property type="match status" value="1"/>
</dbReference>
<dbReference type="GO" id="GO:0015075">
    <property type="term" value="F:monoatomic ion transmembrane transporter activity"/>
    <property type="evidence" value="ECO:0007669"/>
    <property type="project" value="UniProtKB-ARBA"/>
</dbReference>
<feature type="compositionally biased region" description="Acidic residues" evidence="14">
    <location>
        <begin position="506"/>
        <end position="524"/>
    </location>
</feature>
<keyword evidence="11" id="KW-0739">Sodium transport</keyword>
<reference evidence="16 17" key="1">
    <citation type="journal article" date="2023" name="Sci. Data">
        <title>Genome assembly of the Korean intertidal mud-creeper Batillaria attramentaria.</title>
        <authorList>
            <person name="Patra A.K."/>
            <person name="Ho P.T."/>
            <person name="Jun S."/>
            <person name="Lee S.J."/>
            <person name="Kim Y."/>
            <person name="Won Y.J."/>
        </authorList>
    </citation>
    <scope>NUCLEOTIDE SEQUENCE [LARGE SCALE GENOMIC DNA]</scope>
    <source>
        <strain evidence="16">Wonlab-2016</strain>
    </source>
</reference>
<dbReference type="GO" id="GO:0098660">
    <property type="term" value="P:inorganic ion transmembrane transport"/>
    <property type="evidence" value="ECO:0007669"/>
    <property type="project" value="UniProtKB-ARBA"/>
</dbReference>
<dbReference type="Pfam" id="PF00474">
    <property type="entry name" value="SSF"/>
    <property type="match status" value="1"/>
</dbReference>
<dbReference type="InterPro" id="IPR051163">
    <property type="entry name" value="Sodium:Solute_Symporter_SSF"/>
</dbReference>
<keyword evidence="10" id="KW-0325">Glycoprotein</keyword>
<feature type="transmembrane region" description="Helical" evidence="15">
    <location>
        <begin position="84"/>
        <end position="106"/>
    </location>
</feature>
<evidence type="ECO:0000256" key="14">
    <source>
        <dbReference type="SAM" id="MobiDB-lite"/>
    </source>
</evidence>
<comment type="caution">
    <text evidence="16">The sequence shown here is derived from an EMBL/GenBank/DDBJ whole genome shotgun (WGS) entry which is preliminary data.</text>
</comment>
<keyword evidence="7" id="KW-0915">Sodium</keyword>
<dbReference type="GO" id="GO:0006814">
    <property type="term" value="P:sodium ion transport"/>
    <property type="evidence" value="ECO:0007669"/>
    <property type="project" value="UniProtKB-KW"/>
</dbReference>
<comment type="subcellular location">
    <subcellularLocation>
        <location evidence="1">Cell membrane</location>
        <topology evidence="1">Multi-pass membrane protein</topology>
    </subcellularLocation>
</comment>
<evidence type="ECO:0000256" key="2">
    <source>
        <dbReference type="ARBA" id="ARBA00006434"/>
    </source>
</evidence>
<feature type="transmembrane region" description="Helical" evidence="15">
    <location>
        <begin position="127"/>
        <end position="149"/>
    </location>
</feature>
<evidence type="ECO:0000256" key="6">
    <source>
        <dbReference type="ARBA" id="ARBA00022989"/>
    </source>
</evidence>
<evidence type="ECO:0000256" key="12">
    <source>
        <dbReference type="ARBA" id="ARBA00036099"/>
    </source>
</evidence>
<dbReference type="Gene3D" id="1.20.1730.10">
    <property type="entry name" value="Sodium/glucose cotransporter"/>
    <property type="match status" value="2"/>
</dbReference>
<evidence type="ECO:0000256" key="4">
    <source>
        <dbReference type="ARBA" id="ARBA00022475"/>
    </source>
</evidence>
<dbReference type="AlphaFoldDB" id="A0ABD0KLI5"/>
<comment type="similarity">
    <text evidence="2 13">Belongs to the sodium:solute symporter (SSF) (TC 2.A.21) family.</text>
</comment>
<feature type="transmembrane region" description="Helical" evidence="15">
    <location>
        <begin position="476"/>
        <end position="493"/>
    </location>
</feature>
<feature type="transmembrane region" description="Helical" evidence="15">
    <location>
        <begin position="155"/>
        <end position="175"/>
    </location>
</feature>
<evidence type="ECO:0000256" key="11">
    <source>
        <dbReference type="ARBA" id="ARBA00023201"/>
    </source>
</evidence>
<feature type="transmembrane region" description="Helical" evidence="15">
    <location>
        <begin position="403"/>
        <end position="425"/>
    </location>
</feature>
<name>A0ABD0KLI5_9CAEN</name>
<feature type="transmembrane region" description="Helical" evidence="15">
    <location>
        <begin position="50"/>
        <end position="72"/>
    </location>
</feature>
<evidence type="ECO:0000256" key="10">
    <source>
        <dbReference type="ARBA" id="ARBA00023180"/>
    </source>
</evidence>
<feature type="transmembrane region" description="Helical" evidence="15">
    <location>
        <begin position="182"/>
        <end position="203"/>
    </location>
</feature>
<evidence type="ECO:0000256" key="7">
    <source>
        <dbReference type="ARBA" id="ARBA00023053"/>
    </source>
</evidence>
<feature type="transmembrane region" description="Helical" evidence="15">
    <location>
        <begin position="374"/>
        <end position="396"/>
    </location>
</feature>